<dbReference type="AlphaFoldDB" id="A0A7W7H4L4"/>
<evidence type="ECO:0000313" key="1">
    <source>
        <dbReference type="EMBL" id="MBB4743905.1"/>
    </source>
</evidence>
<comment type="caution">
    <text evidence="1">The sequence shown here is derived from an EMBL/GenBank/DDBJ whole genome shotgun (WGS) entry which is preliminary data.</text>
</comment>
<dbReference type="RefSeq" id="WP_185044141.1">
    <property type="nucleotide sequence ID" value="NZ_BAABFG010000005.1"/>
</dbReference>
<dbReference type="EMBL" id="JACHNB010000001">
    <property type="protein sequence ID" value="MBB4743905.1"/>
    <property type="molecule type" value="Genomic_DNA"/>
</dbReference>
<dbReference type="Proteomes" id="UP000546162">
    <property type="component" value="Unassembled WGS sequence"/>
</dbReference>
<evidence type="ECO:0000313" key="2">
    <source>
        <dbReference type="Proteomes" id="UP000546162"/>
    </source>
</evidence>
<keyword evidence="2" id="KW-1185">Reference proteome</keyword>
<proteinExistence type="predicted"/>
<organism evidence="1 2">
    <name type="scientific">Actinoplanes octamycinicus</name>
    <dbReference type="NCBI Taxonomy" id="135948"/>
    <lineage>
        <taxon>Bacteria</taxon>
        <taxon>Bacillati</taxon>
        <taxon>Actinomycetota</taxon>
        <taxon>Actinomycetes</taxon>
        <taxon>Micromonosporales</taxon>
        <taxon>Micromonosporaceae</taxon>
        <taxon>Actinoplanes</taxon>
    </lineage>
</organism>
<gene>
    <name evidence="1" type="ORF">BJY16_007364</name>
</gene>
<sequence>MNLGINPWTGNRYAFAGGNPIGLVENDGHTPVRADHEINQEESAAEQADEAGVAGSEQGAQDAADLAGKLTGMRRPYLADKSSTSVGKVWSSATNKYKIKLAVAQPDAGEEAYSLPAGWEEVIRKVETTHQAFRLTPLGLSGRAATWHSMGVKIAGFGYEQDPLTDGMTLLGDQLFWPTYLSSQMTPEDDSLTTRAFGVDSEQCYQYYSARLTDSDAWPVFRLGLRDRHEINVVFCNIPGEHSCDFLICRPGGEHPVRLTILGGHEFRPGLSWPELVTAAQFTGAPYGVTDPEGRLLLLLPAFGDQDLPPEATEVVTAALVRRGAGPGAEELAAHLLRKPAWWPHWRADSGISVSDGRYSTRNPAGPAALSADDLTEVSTALAPTA</sequence>
<protein>
    <submittedName>
        <fullName evidence="1">Uncharacterized protein</fullName>
    </submittedName>
</protein>
<reference evidence="1 2" key="1">
    <citation type="submission" date="2020-08" db="EMBL/GenBank/DDBJ databases">
        <title>Sequencing the genomes of 1000 actinobacteria strains.</title>
        <authorList>
            <person name="Klenk H.-P."/>
        </authorList>
    </citation>
    <scope>NUCLEOTIDE SEQUENCE [LARGE SCALE GENOMIC DNA]</scope>
    <source>
        <strain evidence="1 2">DSM 45809</strain>
    </source>
</reference>
<accession>A0A7W7H4L4</accession>
<name>A0A7W7H4L4_9ACTN</name>